<organism evidence="1 2">
    <name type="scientific">Sulfobacillus benefaciens</name>
    <dbReference type="NCBI Taxonomy" id="453960"/>
    <lineage>
        <taxon>Bacteria</taxon>
        <taxon>Bacillati</taxon>
        <taxon>Bacillota</taxon>
        <taxon>Clostridia</taxon>
        <taxon>Eubacteriales</taxon>
        <taxon>Clostridiales Family XVII. Incertae Sedis</taxon>
        <taxon>Sulfobacillus</taxon>
    </lineage>
</organism>
<proteinExistence type="predicted"/>
<sequence length="93" mass="10431">MSRGRTMGHIAEVLGLPPEVLVNVPRIEVVGRLQLRLENHLGMEKYEPHRIVIRVSGGYLLITGEQLVVGWIDHNEILVTGQIQALSFQEGRP</sequence>
<dbReference type="Pfam" id="PF07873">
    <property type="entry name" value="YabP"/>
    <property type="match status" value="1"/>
</dbReference>
<protein>
    <submittedName>
        <fullName evidence="1">Sporulation protein YqfC</fullName>
    </submittedName>
</protein>
<dbReference type="Proteomes" id="UP000242972">
    <property type="component" value="Unassembled WGS sequence"/>
</dbReference>
<dbReference type="InterPro" id="IPR022476">
    <property type="entry name" value="Spore_YabP/YqfC"/>
</dbReference>
<dbReference type="AlphaFoldDB" id="A0A2T2XKB7"/>
<reference evidence="1 2" key="1">
    <citation type="journal article" date="2014" name="BMC Genomics">
        <title>Comparison of environmental and isolate Sulfobacillus genomes reveals diverse carbon, sulfur, nitrogen, and hydrogen metabolisms.</title>
        <authorList>
            <person name="Justice N.B."/>
            <person name="Norman A."/>
            <person name="Brown C.T."/>
            <person name="Singh A."/>
            <person name="Thomas B.C."/>
            <person name="Banfield J.F."/>
        </authorList>
    </citation>
    <scope>NUCLEOTIDE SEQUENCE [LARGE SCALE GENOMIC DNA]</scope>
    <source>
        <strain evidence="1">AMDSBA4</strain>
    </source>
</reference>
<evidence type="ECO:0000313" key="1">
    <source>
        <dbReference type="EMBL" id="PSR34942.1"/>
    </source>
</evidence>
<dbReference type="EMBL" id="PXYW01000005">
    <property type="protein sequence ID" value="PSR34942.1"/>
    <property type="molecule type" value="Genomic_DNA"/>
</dbReference>
<name>A0A2T2XKB7_9FIRM</name>
<comment type="caution">
    <text evidence="1">The sequence shown here is derived from an EMBL/GenBank/DDBJ whole genome shotgun (WGS) entry which is preliminary data.</text>
</comment>
<evidence type="ECO:0000313" key="2">
    <source>
        <dbReference type="Proteomes" id="UP000242972"/>
    </source>
</evidence>
<gene>
    <name evidence="1" type="ORF">C7B46_03245</name>
</gene>
<accession>A0A2T2XKB7</accession>